<protein>
    <recommendedName>
        <fullName evidence="2">histidine kinase</fullName>
        <ecNumber evidence="2">2.7.13.3</ecNumber>
    </recommendedName>
</protein>
<dbReference type="SUPFAM" id="SSF55874">
    <property type="entry name" value="ATPase domain of HSP90 chaperone/DNA topoisomerase II/histidine kinase"/>
    <property type="match status" value="1"/>
</dbReference>
<keyword evidence="9" id="KW-1185">Reference proteome</keyword>
<dbReference type="PROSITE" id="PS50109">
    <property type="entry name" value="HIS_KIN"/>
    <property type="match status" value="1"/>
</dbReference>
<keyword evidence="6" id="KW-0902">Two-component regulatory system</keyword>
<dbReference type="Gene3D" id="3.30.565.10">
    <property type="entry name" value="Histidine kinase-like ATPase, C-terminal domain"/>
    <property type="match status" value="1"/>
</dbReference>
<dbReference type="InterPro" id="IPR003661">
    <property type="entry name" value="HisK_dim/P_dom"/>
</dbReference>
<keyword evidence="3" id="KW-0597">Phosphoprotein</keyword>
<evidence type="ECO:0000256" key="3">
    <source>
        <dbReference type="ARBA" id="ARBA00022553"/>
    </source>
</evidence>
<evidence type="ECO:0000256" key="2">
    <source>
        <dbReference type="ARBA" id="ARBA00012438"/>
    </source>
</evidence>
<dbReference type="Pfam" id="PF02518">
    <property type="entry name" value="HATPase_c"/>
    <property type="match status" value="1"/>
</dbReference>
<comment type="catalytic activity">
    <reaction evidence="1">
        <text>ATP + protein L-histidine = ADP + protein N-phospho-L-histidine.</text>
        <dbReference type="EC" id="2.7.13.3"/>
    </reaction>
</comment>
<dbReference type="InterPro" id="IPR003594">
    <property type="entry name" value="HATPase_dom"/>
</dbReference>
<dbReference type="Gene3D" id="1.10.287.130">
    <property type="match status" value="1"/>
</dbReference>
<dbReference type="CDD" id="cd00082">
    <property type="entry name" value="HisKA"/>
    <property type="match status" value="1"/>
</dbReference>
<dbReference type="SMART" id="SM00388">
    <property type="entry name" value="HisKA"/>
    <property type="match status" value="1"/>
</dbReference>
<accession>A0A0F6SDS3</accession>
<keyword evidence="5 8" id="KW-0418">Kinase</keyword>
<proteinExistence type="predicted"/>
<dbReference type="EMBL" id="CP011125">
    <property type="protein sequence ID" value="AKF03944.1"/>
    <property type="molecule type" value="Genomic_DNA"/>
</dbReference>
<dbReference type="Proteomes" id="UP000034883">
    <property type="component" value="Chromosome"/>
</dbReference>
<keyword evidence="4" id="KW-0808">Transferase</keyword>
<dbReference type="Pfam" id="PF00512">
    <property type="entry name" value="HisKA"/>
    <property type="match status" value="1"/>
</dbReference>
<dbReference type="PANTHER" id="PTHR43711:SF32">
    <property type="entry name" value="SENSOR-TYPE HISTIDINE KINASE PRRB"/>
    <property type="match status" value="1"/>
</dbReference>
<dbReference type="STRING" id="927083.DB32_001093"/>
<dbReference type="InterPro" id="IPR036890">
    <property type="entry name" value="HATPase_C_sf"/>
</dbReference>
<dbReference type="RefSeq" id="WP_053231350.1">
    <property type="nucleotide sequence ID" value="NZ_CP011125.1"/>
</dbReference>
<evidence type="ECO:0000256" key="4">
    <source>
        <dbReference type="ARBA" id="ARBA00022679"/>
    </source>
</evidence>
<dbReference type="InterPro" id="IPR004358">
    <property type="entry name" value="Sig_transdc_His_kin-like_C"/>
</dbReference>
<evidence type="ECO:0000256" key="5">
    <source>
        <dbReference type="ARBA" id="ARBA00022777"/>
    </source>
</evidence>
<gene>
    <name evidence="8" type="ORF">DB32_001093</name>
</gene>
<dbReference type="SMART" id="SM00387">
    <property type="entry name" value="HATPase_c"/>
    <property type="match status" value="1"/>
</dbReference>
<sequence length="369" mass="41511">MSALAREIHDNVDEIVQRWHDAWRDDRQPHHDLSDAALKDSLPDQLRVIADQLASGNQAERPAMMWRDSPHRLDPENRITQEVAIEEVVQEFELAVRIVRDWIDERGIHVTFAEYSYFYQAMFELAAESVRRYAKREADLVSNARAEYLAGVMHQLRTPLNALSMTVELVASQPERAPRIADVERLRRNVGRLKTLVEGVLRVERYEPADLPVHPVDVEPARLLDDMMSDHEREASRKGLRFEAHVDRSLRMRTDPDLLADAVGNLVHNAVKYTARGHVLIDVEERGDVVVFRISDTGPGIDAPTRDTLFDQIQPGRGGGAGLGLRIARHAAQALGGGIELDTAPGRGSTFCVTVQREVEPREGGAQTR</sequence>
<organism evidence="8 9">
    <name type="scientific">Sandaracinus amylolyticus</name>
    <dbReference type="NCBI Taxonomy" id="927083"/>
    <lineage>
        <taxon>Bacteria</taxon>
        <taxon>Pseudomonadati</taxon>
        <taxon>Myxococcota</taxon>
        <taxon>Polyangia</taxon>
        <taxon>Polyangiales</taxon>
        <taxon>Sandaracinaceae</taxon>
        <taxon>Sandaracinus</taxon>
    </lineage>
</organism>
<dbReference type="EC" id="2.7.13.3" evidence="2"/>
<dbReference type="SUPFAM" id="SSF47384">
    <property type="entry name" value="Homodimeric domain of signal transducing histidine kinase"/>
    <property type="match status" value="1"/>
</dbReference>
<evidence type="ECO:0000259" key="7">
    <source>
        <dbReference type="PROSITE" id="PS50109"/>
    </source>
</evidence>
<evidence type="ECO:0000313" key="8">
    <source>
        <dbReference type="EMBL" id="AKF03944.1"/>
    </source>
</evidence>
<dbReference type="PANTHER" id="PTHR43711">
    <property type="entry name" value="TWO-COMPONENT HISTIDINE KINASE"/>
    <property type="match status" value="1"/>
</dbReference>
<dbReference type="InterPro" id="IPR050736">
    <property type="entry name" value="Sensor_HK_Regulatory"/>
</dbReference>
<dbReference type="PRINTS" id="PR00344">
    <property type="entry name" value="BCTRLSENSOR"/>
</dbReference>
<dbReference type="GO" id="GO:0000155">
    <property type="term" value="F:phosphorelay sensor kinase activity"/>
    <property type="evidence" value="ECO:0007669"/>
    <property type="project" value="InterPro"/>
</dbReference>
<dbReference type="OrthoDB" id="9764438at2"/>
<feature type="domain" description="Histidine kinase" evidence="7">
    <location>
        <begin position="151"/>
        <end position="359"/>
    </location>
</feature>
<dbReference type="KEGG" id="samy:DB32_001093"/>
<dbReference type="AlphaFoldDB" id="A0A0F6SDS3"/>
<name>A0A0F6SDS3_9BACT</name>
<evidence type="ECO:0000256" key="1">
    <source>
        <dbReference type="ARBA" id="ARBA00000085"/>
    </source>
</evidence>
<evidence type="ECO:0000313" key="9">
    <source>
        <dbReference type="Proteomes" id="UP000034883"/>
    </source>
</evidence>
<dbReference type="InterPro" id="IPR036097">
    <property type="entry name" value="HisK_dim/P_sf"/>
</dbReference>
<reference evidence="8 9" key="1">
    <citation type="submission" date="2015-03" db="EMBL/GenBank/DDBJ databases">
        <title>Genome assembly of Sandaracinus amylolyticus DSM 53668.</title>
        <authorList>
            <person name="Sharma G."/>
            <person name="Subramanian S."/>
        </authorList>
    </citation>
    <scope>NUCLEOTIDE SEQUENCE [LARGE SCALE GENOMIC DNA]</scope>
    <source>
        <strain evidence="8 9">DSM 53668</strain>
    </source>
</reference>
<evidence type="ECO:0000256" key="6">
    <source>
        <dbReference type="ARBA" id="ARBA00023012"/>
    </source>
</evidence>
<dbReference type="InterPro" id="IPR005467">
    <property type="entry name" value="His_kinase_dom"/>
</dbReference>